<protein>
    <submittedName>
        <fullName evidence="5">Peptidase C56</fullName>
    </submittedName>
</protein>
<accession>A0ABQ5NKR1</accession>
<dbReference type="Pfam" id="PF01965">
    <property type="entry name" value="DJ-1_PfpI"/>
    <property type="match status" value="1"/>
</dbReference>
<evidence type="ECO:0000313" key="6">
    <source>
        <dbReference type="Proteomes" id="UP001065593"/>
    </source>
</evidence>
<comment type="similarity">
    <text evidence="3">Belongs to the peptidase C56 family. HSP31-like subfamily.</text>
</comment>
<comment type="caution">
    <text evidence="5">The sequence shown here is derived from an EMBL/GenBank/DDBJ whole genome shotgun (WGS) entry which is preliminary data.</text>
</comment>
<organism evidence="5 6">
    <name type="scientific">Lysinibacillus piscis</name>
    <dbReference type="NCBI Taxonomy" id="2518931"/>
    <lineage>
        <taxon>Bacteria</taxon>
        <taxon>Bacillati</taxon>
        <taxon>Bacillota</taxon>
        <taxon>Bacilli</taxon>
        <taxon>Bacillales</taxon>
        <taxon>Bacillaceae</taxon>
        <taxon>Lysinibacillus</taxon>
    </lineage>
</organism>
<dbReference type="InterPro" id="IPR002818">
    <property type="entry name" value="DJ-1/PfpI"/>
</dbReference>
<evidence type="ECO:0000259" key="4">
    <source>
        <dbReference type="Pfam" id="PF01965"/>
    </source>
</evidence>
<dbReference type="PANTHER" id="PTHR48094">
    <property type="entry name" value="PROTEIN/NUCLEIC ACID DEGLYCASE DJ-1-RELATED"/>
    <property type="match status" value="1"/>
</dbReference>
<dbReference type="InterPro" id="IPR029062">
    <property type="entry name" value="Class_I_gatase-like"/>
</dbReference>
<keyword evidence="6" id="KW-1185">Reference proteome</keyword>
<evidence type="ECO:0000256" key="3">
    <source>
        <dbReference type="ARBA" id="ARBA00038493"/>
    </source>
</evidence>
<dbReference type="SUPFAM" id="SSF52317">
    <property type="entry name" value="Class I glutamine amidotransferase-like"/>
    <property type="match status" value="1"/>
</dbReference>
<keyword evidence="2" id="KW-0456">Lyase</keyword>
<sequence length="225" mass="25090">MKKILVVLTNATRYQGTTDATGLWLGEATEFVEEVTKQGFEVDYVSPKGGFVPLDPRSLKYADEATFSIYESEDFQNRALKYSMQPKDVNPNEYMAIYYTGGHGVMWDFPHNLELQQLSLAIYNNGGYITSVCHGIAGLLHIKDTNGNYLIQNKKITGFTTTEELLSGKKSIVPFLNIDIANKNGAIFQKVRAFRSFVVQDGRLITGQNPFSTKAVAQTLLANLK</sequence>
<dbReference type="Proteomes" id="UP001065593">
    <property type="component" value="Unassembled WGS sequence"/>
</dbReference>
<feature type="domain" description="DJ-1/PfpI" evidence="4">
    <location>
        <begin position="27"/>
        <end position="221"/>
    </location>
</feature>
<proteinExistence type="inferred from homology"/>
<keyword evidence="1" id="KW-0346">Stress response</keyword>
<reference evidence="5" key="1">
    <citation type="submission" date="2022-08" db="EMBL/GenBank/DDBJ databases">
        <title>Draft genome sequence of Lysinibacillus sp. strain KH24.</title>
        <authorList>
            <person name="Kanbe H."/>
            <person name="Itoh H."/>
        </authorList>
    </citation>
    <scope>NUCLEOTIDE SEQUENCE</scope>
    <source>
        <strain evidence="5">KH24</strain>
    </source>
</reference>
<dbReference type="RefSeq" id="WP_264988635.1">
    <property type="nucleotide sequence ID" value="NZ_BRZA01000002.1"/>
</dbReference>
<dbReference type="EMBL" id="BRZA01000002">
    <property type="protein sequence ID" value="GLC88883.1"/>
    <property type="molecule type" value="Genomic_DNA"/>
</dbReference>
<evidence type="ECO:0000256" key="2">
    <source>
        <dbReference type="ARBA" id="ARBA00023239"/>
    </source>
</evidence>
<dbReference type="Gene3D" id="3.40.50.880">
    <property type="match status" value="1"/>
</dbReference>
<evidence type="ECO:0000256" key="1">
    <source>
        <dbReference type="ARBA" id="ARBA00023016"/>
    </source>
</evidence>
<dbReference type="InterPro" id="IPR050325">
    <property type="entry name" value="Prot/Nucl_acid_deglycase"/>
</dbReference>
<dbReference type="PANTHER" id="PTHR48094:SF11">
    <property type="entry name" value="GLUTATHIONE-INDEPENDENT GLYOXALASE HSP31-RELATED"/>
    <property type="match status" value="1"/>
</dbReference>
<gene>
    <name evidence="5" type="ORF">LYSBPC_20100</name>
</gene>
<name>A0ABQ5NKR1_9BACI</name>
<evidence type="ECO:0000313" key="5">
    <source>
        <dbReference type="EMBL" id="GLC88883.1"/>
    </source>
</evidence>
<dbReference type="CDD" id="cd03141">
    <property type="entry name" value="GATase1_Hsp31_like"/>
    <property type="match status" value="1"/>
</dbReference>